<dbReference type="Proteomes" id="UP000280535">
    <property type="component" value="Unassembled WGS sequence"/>
</dbReference>
<dbReference type="AlphaFoldDB" id="A0A3R9JN51"/>
<organism evidence="1 2">
    <name type="scientific">Streptococcus mitis</name>
    <dbReference type="NCBI Taxonomy" id="28037"/>
    <lineage>
        <taxon>Bacteria</taxon>
        <taxon>Bacillati</taxon>
        <taxon>Bacillota</taxon>
        <taxon>Bacilli</taxon>
        <taxon>Lactobacillales</taxon>
        <taxon>Streptococcaceae</taxon>
        <taxon>Streptococcus</taxon>
        <taxon>Streptococcus mitis group</taxon>
    </lineage>
</organism>
<dbReference type="EMBL" id="RJOA01000019">
    <property type="protein sequence ID" value="RSI96364.1"/>
    <property type="molecule type" value="Genomic_DNA"/>
</dbReference>
<comment type="caution">
    <text evidence="1">The sequence shown here is derived from an EMBL/GenBank/DDBJ whole genome shotgun (WGS) entry which is preliminary data.</text>
</comment>
<sequence>MSKCYKNMELEKLIKNGLKYIGLKDNLDITIDLILKIREYLELKDIKWYEKIFPDACKFDQTIGQKKPYSDDGAKYYFENEVLKYCILYNSDQIFYPYQNFGLNLSGYKKCANIYKYWYINEIDHFFTHAINNFLLKKSCSFFRESGLKMIENDIIKNSKLD</sequence>
<evidence type="ECO:0000313" key="1">
    <source>
        <dbReference type="EMBL" id="RSI96364.1"/>
    </source>
</evidence>
<reference evidence="1 2" key="1">
    <citation type="submission" date="2018-11" db="EMBL/GenBank/DDBJ databases">
        <title>Species Designations Belie Phenotypic and Genotypic Heterogeneity in Oral Streptococci.</title>
        <authorList>
            <person name="Velsko I."/>
        </authorList>
    </citation>
    <scope>NUCLEOTIDE SEQUENCE [LARGE SCALE GENOMIC DNA]</scope>
    <source>
        <strain evidence="1 2">BCC49</strain>
    </source>
</reference>
<evidence type="ECO:0000313" key="2">
    <source>
        <dbReference type="Proteomes" id="UP000280535"/>
    </source>
</evidence>
<dbReference type="RefSeq" id="WP_124787638.1">
    <property type="nucleotide sequence ID" value="NZ_CAMHHN010000002.1"/>
</dbReference>
<accession>A0A3R9JN51</accession>
<protein>
    <submittedName>
        <fullName evidence="1">Uncharacterized protein</fullName>
    </submittedName>
</protein>
<name>A0A3R9JN51_STRMT</name>
<proteinExistence type="predicted"/>
<gene>
    <name evidence="1" type="ORF">D8843_08315</name>
</gene>